<dbReference type="SMART" id="SM00852">
    <property type="entry name" value="MoCF_biosynth"/>
    <property type="match status" value="1"/>
</dbReference>
<gene>
    <name evidence="2" type="ordered locus">Arcve_0931</name>
</gene>
<dbReference type="Proteomes" id="UP000008136">
    <property type="component" value="Chromosome"/>
</dbReference>
<dbReference type="Pfam" id="PF24102">
    <property type="entry name" value="FLAD1_M"/>
    <property type="match status" value="1"/>
</dbReference>
<dbReference type="SUPFAM" id="SSF53218">
    <property type="entry name" value="Molybdenum cofactor biosynthesis proteins"/>
    <property type="match status" value="1"/>
</dbReference>
<dbReference type="RefSeq" id="WP_013683606.1">
    <property type="nucleotide sequence ID" value="NC_015320.1"/>
</dbReference>
<keyword evidence="3" id="KW-1185">Reference proteome</keyword>
<dbReference type="GeneID" id="10394037"/>
<dbReference type="InterPro" id="IPR036425">
    <property type="entry name" value="MoaB/Mog-like_dom_sf"/>
</dbReference>
<evidence type="ECO:0000313" key="2">
    <source>
        <dbReference type="EMBL" id="AEA46942.1"/>
    </source>
</evidence>
<proteinExistence type="predicted"/>
<dbReference type="Gene3D" id="3.40.980.10">
    <property type="entry name" value="MoaB/Mog-like domain"/>
    <property type="match status" value="1"/>
</dbReference>
<dbReference type="eggNOG" id="arCOG00215">
    <property type="taxonomic scope" value="Archaea"/>
</dbReference>
<feature type="domain" description="MoaB/Mog" evidence="1">
    <location>
        <begin position="4"/>
        <end position="162"/>
    </location>
</feature>
<dbReference type="InterPro" id="IPR001453">
    <property type="entry name" value="MoaB/Mog_dom"/>
</dbReference>
<protein>
    <submittedName>
        <fullName evidence="2">Molybdopterin binding domain protein</fullName>
    </submittedName>
</protein>
<reference evidence="2 3" key="1">
    <citation type="submission" date="2011-03" db="EMBL/GenBank/DDBJ databases">
        <title>The complete genome of Archaeoglobus veneficus SNP6.</title>
        <authorList>
            <consortium name="US DOE Joint Genome Institute (JGI-PGF)"/>
            <person name="Lucas S."/>
            <person name="Copeland A."/>
            <person name="Lapidus A."/>
            <person name="Bruce D."/>
            <person name="Goodwin L."/>
            <person name="Pitluck S."/>
            <person name="Kyrpides N."/>
            <person name="Mavromatis K."/>
            <person name="Pagani I."/>
            <person name="Ivanova N."/>
            <person name="Mikhailova N."/>
            <person name="Lu M."/>
            <person name="Detter J.C."/>
            <person name="Tapia R."/>
            <person name="Han C."/>
            <person name="Land M."/>
            <person name="Hauser L."/>
            <person name="Markowitz V."/>
            <person name="Cheng J.-F."/>
            <person name="Hugenholtz P."/>
            <person name="Woyke T."/>
            <person name="Wu D."/>
            <person name="Spring S."/>
            <person name="Brambilla E."/>
            <person name="Klenk H.-P."/>
            <person name="Eisen J.A."/>
        </authorList>
    </citation>
    <scope>NUCLEOTIDE SEQUENCE [LARGE SCALE GENOMIC DNA]</scope>
    <source>
        <strain>SNP6</strain>
    </source>
</reference>
<dbReference type="CDD" id="cd00885">
    <property type="entry name" value="cinA"/>
    <property type="match status" value="1"/>
</dbReference>
<evidence type="ECO:0000259" key="1">
    <source>
        <dbReference type="SMART" id="SM00852"/>
    </source>
</evidence>
<dbReference type="InterPro" id="IPR056596">
    <property type="entry name" value="FLAD1_M"/>
</dbReference>
<dbReference type="KEGG" id="ave:Arcve_0931"/>
<accession>F2KSH3</accession>
<dbReference type="PANTHER" id="PTHR13939">
    <property type="entry name" value="NICOTINAMIDE-NUCLEOTIDE AMIDOHYDROLASE PNCC"/>
    <property type="match status" value="1"/>
</dbReference>
<dbReference type="InterPro" id="IPR050101">
    <property type="entry name" value="CinA"/>
</dbReference>
<dbReference type="Pfam" id="PF00994">
    <property type="entry name" value="MoCF_biosynth"/>
    <property type="match status" value="1"/>
</dbReference>
<evidence type="ECO:0000313" key="3">
    <source>
        <dbReference type="Proteomes" id="UP000008136"/>
    </source>
</evidence>
<dbReference type="STRING" id="693661.Arcve_0931"/>
<sequence>MDFIIISVGNELLCGDTQNTNATYMAKRLTHSGHRVKRIIVVPDDVEEIAMEISRARDMADFVLVTGGLGVTHDDVTAEGVAKALGRKLVLNKDAVESMKGRVGNEGAIRKMATLPEGSEVIKNDVGAAPGFIVENVAVMPGVPREMENIFEKLISRFGVSDYHEEQVKVEGFEDRIADKLQIVVSEYPDVSVGSYPKPGYIVVKFSGKDRKRVISAKQRFMELAGLV</sequence>
<name>F2KSH3_ARCVS</name>
<organism evidence="2 3">
    <name type="scientific">Archaeoglobus veneficus (strain DSM 11195 / SNP6)</name>
    <dbReference type="NCBI Taxonomy" id="693661"/>
    <lineage>
        <taxon>Archaea</taxon>
        <taxon>Methanobacteriati</taxon>
        <taxon>Methanobacteriota</taxon>
        <taxon>Archaeoglobi</taxon>
        <taxon>Archaeoglobales</taxon>
        <taxon>Archaeoglobaceae</taxon>
        <taxon>Archaeoglobus</taxon>
    </lineage>
</organism>
<dbReference type="NCBIfam" id="TIGR00177">
    <property type="entry name" value="molyb_syn"/>
    <property type="match status" value="1"/>
</dbReference>
<dbReference type="HOGENOM" id="CLU_030805_0_2_2"/>
<dbReference type="PANTHER" id="PTHR13939:SF0">
    <property type="entry name" value="NMN AMIDOHYDROLASE-LIKE PROTEIN YFAY"/>
    <property type="match status" value="1"/>
</dbReference>
<dbReference type="OrthoDB" id="372037at2157"/>
<dbReference type="EMBL" id="CP002588">
    <property type="protein sequence ID" value="AEA46942.1"/>
    <property type="molecule type" value="Genomic_DNA"/>
</dbReference>
<dbReference type="AlphaFoldDB" id="F2KSH3"/>